<sequence>MRLQRSHRPHLSAILHNIKNHNAALLRVAGVSNIPVWYEAGAVKYEFANTGTLV</sequence>
<dbReference type="Proteomes" id="UP000265520">
    <property type="component" value="Unassembled WGS sequence"/>
</dbReference>
<name>A0A392R5G6_9FABA</name>
<dbReference type="AlphaFoldDB" id="A0A392R5G6"/>
<comment type="caution">
    <text evidence="1">The sequence shown here is derived from an EMBL/GenBank/DDBJ whole genome shotgun (WGS) entry which is preliminary data.</text>
</comment>
<keyword evidence="2" id="KW-1185">Reference proteome</keyword>
<accession>A0A392R5G6</accession>
<reference evidence="1 2" key="1">
    <citation type="journal article" date="2018" name="Front. Plant Sci.">
        <title>Red Clover (Trifolium pratense) and Zigzag Clover (T. medium) - A Picture of Genomic Similarities and Differences.</title>
        <authorList>
            <person name="Dluhosova J."/>
            <person name="Istvanek J."/>
            <person name="Nedelnik J."/>
            <person name="Repkova J."/>
        </authorList>
    </citation>
    <scope>NUCLEOTIDE SEQUENCE [LARGE SCALE GENOMIC DNA]</scope>
    <source>
        <strain evidence="2">cv. 10/8</strain>
        <tissue evidence="1">Leaf</tissue>
    </source>
</reference>
<evidence type="ECO:0000313" key="1">
    <source>
        <dbReference type="EMBL" id="MCI31030.1"/>
    </source>
</evidence>
<feature type="non-terminal residue" evidence="1">
    <location>
        <position position="54"/>
    </location>
</feature>
<proteinExistence type="predicted"/>
<evidence type="ECO:0000313" key="2">
    <source>
        <dbReference type="Proteomes" id="UP000265520"/>
    </source>
</evidence>
<protein>
    <submittedName>
        <fullName evidence="1">Chlorophyll a-b binding protein 4 chloroplastic-like</fullName>
    </submittedName>
</protein>
<organism evidence="1 2">
    <name type="scientific">Trifolium medium</name>
    <dbReference type="NCBI Taxonomy" id="97028"/>
    <lineage>
        <taxon>Eukaryota</taxon>
        <taxon>Viridiplantae</taxon>
        <taxon>Streptophyta</taxon>
        <taxon>Embryophyta</taxon>
        <taxon>Tracheophyta</taxon>
        <taxon>Spermatophyta</taxon>
        <taxon>Magnoliopsida</taxon>
        <taxon>eudicotyledons</taxon>
        <taxon>Gunneridae</taxon>
        <taxon>Pentapetalae</taxon>
        <taxon>rosids</taxon>
        <taxon>fabids</taxon>
        <taxon>Fabales</taxon>
        <taxon>Fabaceae</taxon>
        <taxon>Papilionoideae</taxon>
        <taxon>50 kb inversion clade</taxon>
        <taxon>NPAAA clade</taxon>
        <taxon>Hologalegina</taxon>
        <taxon>IRL clade</taxon>
        <taxon>Trifolieae</taxon>
        <taxon>Trifolium</taxon>
    </lineage>
</organism>
<dbReference type="EMBL" id="LXQA010184124">
    <property type="protein sequence ID" value="MCI31030.1"/>
    <property type="molecule type" value="Genomic_DNA"/>
</dbReference>